<sequence length="311" mass="33381">MEQFLQALTSGIQLGCIYGLMCVGLAFIFGIMGVINFAQADFMMVGMYLVLAIVGSLLASSFLGPVAPFLAAFLIAPLMFAIGYLLHRWLIVRTTGLRIANQIEAHQAQLILTLGVALILQNGALILLGSAPASIISPLSYSAWEIPLLFDDFSALFINKARTYDAIICVAVTLALYWLIRSTRVGKSLRASADNPTAAIYMGIDVDRAHRIAFGLGTAIAGVAGGLIVLYYPVQPLVGFDFLIIMYAGVVLGGLGSLIGAFWGGFVIALVQQLATLVLPLQLQNATVFIVFLLVLLLRPQGFFGRHVERA</sequence>
<feature type="transmembrane region" description="Helical" evidence="9">
    <location>
        <begin position="212"/>
        <end position="232"/>
    </location>
</feature>
<feature type="transmembrane region" description="Helical" evidence="9">
    <location>
        <begin position="12"/>
        <end position="35"/>
    </location>
</feature>
<feature type="transmembrane region" description="Helical" evidence="9">
    <location>
        <begin position="277"/>
        <end position="298"/>
    </location>
</feature>
<feature type="transmembrane region" description="Helical" evidence="9">
    <location>
        <begin position="42"/>
        <end position="63"/>
    </location>
</feature>
<evidence type="ECO:0000313" key="11">
    <source>
        <dbReference type="Proteomes" id="UP000773614"/>
    </source>
</evidence>
<keyword evidence="7 9" id="KW-0472">Membrane</keyword>
<comment type="caution">
    <text evidence="10">The sequence shown here is derived from an EMBL/GenBank/DDBJ whole genome shotgun (WGS) entry which is preliminary data.</text>
</comment>
<evidence type="ECO:0000256" key="8">
    <source>
        <dbReference type="ARBA" id="ARBA00037998"/>
    </source>
</evidence>
<comment type="subcellular location">
    <subcellularLocation>
        <location evidence="1">Cell membrane</location>
        <topology evidence="1">Multi-pass membrane protein</topology>
    </subcellularLocation>
</comment>
<evidence type="ECO:0000256" key="4">
    <source>
        <dbReference type="ARBA" id="ARBA00022692"/>
    </source>
</evidence>
<dbReference type="InterPro" id="IPR052157">
    <property type="entry name" value="BCAA_transport_permease"/>
</dbReference>
<evidence type="ECO:0000256" key="5">
    <source>
        <dbReference type="ARBA" id="ARBA00022970"/>
    </source>
</evidence>
<dbReference type="CDD" id="cd06582">
    <property type="entry name" value="TM_PBP1_LivH_like"/>
    <property type="match status" value="1"/>
</dbReference>
<accession>A0A964T3L1</accession>
<dbReference type="GO" id="GO:0005886">
    <property type="term" value="C:plasma membrane"/>
    <property type="evidence" value="ECO:0007669"/>
    <property type="project" value="UniProtKB-SubCell"/>
</dbReference>
<dbReference type="Pfam" id="PF02653">
    <property type="entry name" value="BPD_transp_2"/>
    <property type="match status" value="1"/>
</dbReference>
<gene>
    <name evidence="10" type="ORF">E4O86_04225</name>
</gene>
<keyword evidence="3" id="KW-1003">Cell membrane</keyword>
<evidence type="ECO:0000256" key="1">
    <source>
        <dbReference type="ARBA" id="ARBA00004651"/>
    </source>
</evidence>
<protein>
    <submittedName>
        <fullName evidence="10">Branched-chain amino acid ABC transporter permease</fullName>
    </submittedName>
</protein>
<evidence type="ECO:0000256" key="3">
    <source>
        <dbReference type="ARBA" id="ARBA00022475"/>
    </source>
</evidence>
<dbReference type="PANTHER" id="PTHR11795:SF445">
    <property type="entry name" value="AMINO ACID ABC TRANSPORTER PERMEASE PROTEIN"/>
    <property type="match status" value="1"/>
</dbReference>
<dbReference type="PANTHER" id="PTHR11795">
    <property type="entry name" value="BRANCHED-CHAIN AMINO ACID TRANSPORT SYSTEM PERMEASE PROTEIN LIVH"/>
    <property type="match status" value="1"/>
</dbReference>
<feature type="transmembrane region" description="Helical" evidence="9">
    <location>
        <begin position="161"/>
        <end position="180"/>
    </location>
</feature>
<keyword evidence="2" id="KW-0813">Transport</keyword>
<name>A0A964T3L1_9HYPH</name>
<organism evidence="10 11">
    <name type="scientific">Propylenella binzhouense</name>
    <dbReference type="NCBI Taxonomy" id="2555902"/>
    <lineage>
        <taxon>Bacteria</taxon>
        <taxon>Pseudomonadati</taxon>
        <taxon>Pseudomonadota</taxon>
        <taxon>Alphaproteobacteria</taxon>
        <taxon>Hyphomicrobiales</taxon>
        <taxon>Propylenellaceae</taxon>
        <taxon>Propylenella</taxon>
    </lineage>
</organism>
<feature type="transmembrane region" description="Helical" evidence="9">
    <location>
        <begin position="69"/>
        <end position="90"/>
    </location>
</feature>
<reference evidence="10" key="1">
    <citation type="submission" date="2019-03" db="EMBL/GenBank/DDBJ databases">
        <title>Afifella sp. nov., isolated from activated sludge.</title>
        <authorList>
            <person name="Li Q."/>
            <person name="Liu Y."/>
        </authorList>
    </citation>
    <scope>NUCLEOTIDE SEQUENCE</scope>
    <source>
        <strain evidence="10">L72</strain>
    </source>
</reference>
<evidence type="ECO:0000313" key="10">
    <source>
        <dbReference type="EMBL" id="MYZ46917.1"/>
    </source>
</evidence>
<dbReference type="GO" id="GO:0022857">
    <property type="term" value="F:transmembrane transporter activity"/>
    <property type="evidence" value="ECO:0007669"/>
    <property type="project" value="InterPro"/>
</dbReference>
<dbReference type="Proteomes" id="UP000773614">
    <property type="component" value="Unassembled WGS sequence"/>
</dbReference>
<keyword evidence="5" id="KW-0029">Amino-acid transport</keyword>
<evidence type="ECO:0000256" key="2">
    <source>
        <dbReference type="ARBA" id="ARBA00022448"/>
    </source>
</evidence>
<proteinExistence type="inferred from homology"/>
<dbReference type="OrthoDB" id="9807115at2"/>
<evidence type="ECO:0000256" key="9">
    <source>
        <dbReference type="SAM" id="Phobius"/>
    </source>
</evidence>
<feature type="transmembrane region" description="Helical" evidence="9">
    <location>
        <begin position="110"/>
        <end position="141"/>
    </location>
</feature>
<keyword evidence="11" id="KW-1185">Reference proteome</keyword>
<dbReference type="GO" id="GO:0006865">
    <property type="term" value="P:amino acid transport"/>
    <property type="evidence" value="ECO:0007669"/>
    <property type="project" value="UniProtKB-KW"/>
</dbReference>
<dbReference type="EMBL" id="SPKJ01000007">
    <property type="protein sequence ID" value="MYZ46917.1"/>
    <property type="molecule type" value="Genomic_DNA"/>
</dbReference>
<keyword evidence="6 9" id="KW-1133">Transmembrane helix</keyword>
<dbReference type="AlphaFoldDB" id="A0A964T3L1"/>
<evidence type="ECO:0000256" key="6">
    <source>
        <dbReference type="ARBA" id="ARBA00022989"/>
    </source>
</evidence>
<dbReference type="InterPro" id="IPR001851">
    <property type="entry name" value="ABC_transp_permease"/>
</dbReference>
<evidence type="ECO:0000256" key="7">
    <source>
        <dbReference type="ARBA" id="ARBA00023136"/>
    </source>
</evidence>
<comment type="similarity">
    <text evidence="8">Belongs to the binding-protein-dependent transport system permease family. LivHM subfamily.</text>
</comment>
<keyword evidence="4 9" id="KW-0812">Transmembrane</keyword>
<feature type="transmembrane region" description="Helical" evidence="9">
    <location>
        <begin position="244"/>
        <end position="270"/>
    </location>
</feature>